<sequence>MTTIVAAFLLFILIQSQTNGEPLLFLPQHMLPSAGTTFTLTYDLIMATLRIPSIYSLQAVLAPDLTTVIGYRNWLQSDYGASYRVSLTNGSYFQANVDLNTRECINVLVETVNCAGWSSVKMLTYENLCNIHPINTQFISQRTLMANLSMTDPKYPESMTDTTISPGFLGQISLLYQFTSKTEQTSFPDIKCYF</sequence>
<proteinExistence type="predicted"/>
<feature type="signal peptide" evidence="1">
    <location>
        <begin position="1"/>
        <end position="20"/>
    </location>
</feature>
<feature type="chain" id="PRO_5036413065" evidence="1">
    <location>
        <begin position="21"/>
        <end position="194"/>
    </location>
</feature>
<reference evidence="3" key="1">
    <citation type="submission" date="2021-02" db="EMBL/GenBank/DDBJ databases">
        <authorList>
            <person name="Nowell W R."/>
        </authorList>
    </citation>
    <scope>NUCLEOTIDE SEQUENCE</scope>
</reference>
<keyword evidence="1" id="KW-0732">Signal</keyword>
<dbReference type="Proteomes" id="UP000663834">
    <property type="component" value="Unassembled WGS sequence"/>
</dbReference>
<dbReference type="Proteomes" id="UP000663824">
    <property type="component" value="Unassembled WGS sequence"/>
</dbReference>
<gene>
    <name evidence="2" type="ORF">KQP761_LOCUS2949</name>
    <name evidence="3" type="ORF">MBJ925_LOCUS13153</name>
</gene>
<dbReference type="AlphaFoldDB" id="A0A816PQC9"/>
<protein>
    <submittedName>
        <fullName evidence="3">Uncharacterized protein</fullName>
    </submittedName>
</protein>
<accession>A0A816PQC9</accession>
<name>A0A816PQC9_9BILA</name>
<dbReference type="EMBL" id="CAJNOW010000183">
    <property type="protein sequence ID" value="CAF1264026.1"/>
    <property type="molecule type" value="Genomic_DNA"/>
</dbReference>
<comment type="caution">
    <text evidence="3">The sequence shown here is derived from an EMBL/GenBank/DDBJ whole genome shotgun (WGS) entry which is preliminary data.</text>
</comment>
<dbReference type="EMBL" id="CAJNRE010005943">
    <property type="protein sequence ID" value="CAF2051625.1"/>
    <property type="molecule type" value="Genomic_DNA"/>
</dbReference>
<evidence type="ECO:0000313" key="3">
    <source>
        <dbReference type="EMBL" id="CAF2051625.1"/>
    </source>
</evidence>
<evidence type="ECO:0000256" key="1">
    <source>
        <dbReference type="SAM" id="SignalP"/>
    </source>
</evidence>
<evidence type="ECO:0000313" key="2">
    <source>
        <dbReference type="EMBL" id="CAF1264026.1"/>
    </source>
</evidence>
<evidence type="ECO:0000313" key="4">
    <source>
        <dbReference type="Proteomes" id="UP000663824"/>
    </source>
</evidence>
<organism evidence="3 4">
    <name type="scientific">Rotaria magnacalcarata</name>
    <dbReference type="NCBI Taxonomy" id="392030"/>
    <lineage>
        <taxon>Eukaryota</taxon>
        <taxon>Metazoa</taxon>
        <taxon>Spiralia</taxon>
        <taxon>Gnathifera</taxon>
        <taxon>Rotifera</taxon>
        <taxon>Eurotatoria</taxon>
        <taxon>Bdelloidea</taxon>
        <taxon>Philodinida</taxon>
        <taxon>Philodinidae</taxon>
        <taxon>Rotaria</taxon>
    </lineage>
</organism>
<dbReference type="OrthoDB" id="10372754at2759"/>